<dbReference type="InterPro" id="IPR044153">
    <property type="entry name" value="PIN_Pae0151-like"/>
</dbReference>
<keyword evidence="3" id="KW-1185">Reference proteome</keyword>
<protein>
    <recommendedName>
        <fullName evidence="1">PIN domain-containing protein</fullName>
    </recommendedName>
</protein>
<evidence type="ECO:0000313" key="3">
    <source>
        <dbReference type="Proteomes" id="UP000015543"/>
    </source>
</evidence>
<evidence type="ECO:0000259" key="1">
    <source>
        <dbReference type="Pfam" id="PF01850"/>
    </source>
</evidence>
<reference evidence="2 3" key="1">
    <citation type="journal article" date="2013" name="Genome Announc.">
        <title>Complete Genomic Sequence of 'Thermofilum adornatus' Strain 1910bT, a Hyperthermophilic Anaerobic Organotrophic Crenarchaeon.</title>
        <authorList>
            <person name="Dominova I.N."/>
            <person name="Kublanov I.V."/>
            <person name="Podosokorskaya O.A."/>
            <person name="Derbikova K.S."/>
            <person name="Patrushev M.V."/>
            <person name="Toshchakov S.V."/>
        </authorList>
    </citation>
    <scope>NUCLEOTIDE SEQUENCE [LARGE SCALE GENOMIC DNA]</scope>
    <source>
        <strain evidence="3">1910b</strain>
    </source>
</reference>
<dbReference type="InterPro" id="IPR002716">
    <property type="entry name" value="PIN_dom"/>
</dbReference>
<dbReference type="SUPFAM" id="SSF88723">
    <property type="entry name" value="PIN domain-like"/>
    <property type="match status" value="1"/>
</dbReference>
<dbReference type="EMBL" id="CP006646">
    <property type="protein sequence ID" value="AGT34481.1"/>
    <property type="molecule type" value="Genomic_DNA"/>
</dbReference>
<proteinExistence type="predicted"/>
<dbReference type="Proteomes" id="UP000015543">
    <property type="component" value="Chromosome"/>
</dbReference>
<gene>
    <name evidence="2" type="ORF">N186_00415</name>
</gene>
<evidence type="ECO:0000313" key="2">
    <source>
        <dbReference type="EMBL" id="AGT34481.1"/>
    </source>
</evidence>
<dbReference type="Pfam" id="PF01850">
    <property type="entry name" value="PIN"/>
    <property type="match status" value="1"/>
</dbReference>
<dbReference type="Gene3D" id="3.40.50.1010">
    <property type="entry name" value="5'-nuclease"/>
    <property type="match status" value="1"/>
</dbReference>
<organism evidence="2 3">
    <name type="scientific">Thermofilum adornatum</name>
    <dbReference type="NCBI Taxonomy" id="1365176"/>
    <lineage>
        <taxon>Archaea</taxon>
        <taxon>Thermoproteota</taxon>
        <taxon>Thermoprotei</taxon>
        <taxon>Thermofilales</taxon>
        <taxon>Thermofilaceae</taxon>
        <taxon>Thermofilum</taxon>
    </lineage>
</organism>
<dbReference type="KEGG" id="thb:N186_00415"/>
<dbReference type="InterPro" id="IPR029060">
    <property type="entry name" value="PIN-like_dom_sf"/>
</dbReference>
<accession>S5ZJ05</accession>
<feature type="domain" description="PIN" evidence="1">
    <location>
        <begin position="18"/>
        <end position="68"/>
    </location>
</feature>
<dbReference type="CDD" id="cd09873">
    <property type="entry name" value="PIN_Pae0151-like"/>
    <property type="match status" value="1"/>
</dbReference>
<dbReference type="eggNOG" id="arCOG00727">
    <property type="taxonomic scope" value="Archaea"/>
</dbReference>
<dbReference type="HOGENOM" id="CLU_2257510_0_0_2"/>
<dbReference type="AlphaFoldDB" id="S5ZJ05"/>
<sequence length="103" mass="11713">MISIDDAWEILSSLKDIGIRLANFYWDELPKLLELAQQSRLTVYDSSYLLLAKKINAILVTADEDLKKERRKNRTSDTNKGYIELLIISSSANKHCIAGQSII</sequence>
<name>S5ZJ05_9CREN</name>